<evidence type="ECO:0000313" key="13">
    <source>
        <dbReference type="Proteomes" id="UP000694557"/>
    </source>
</evidence>
<feature type="domain" description="Helicase ATP-binding" evidence="10">
    <location>
        <begin position="69"/>
        <end position="231"/>
    </location>
</feature>
<evidence type="ECO:0000256" key="1">
    <source>
        <dbReference type="ARBA" id="ARBA00022723"/>
    </source>
</evidence>
<feature type="signal peptide" evidence="9">
    <location>
        <begin position="1"/>
        <end position="25"/>
    </location>
</feature>
<dbReference type="GO" id="GO:0005524">
    <property type="term" value="F:ATP binding"/>
    <property type="evidence" value="ECO:0007669"/>
    <property type="project" value="UniProtKB-KW"/>
</dbReference>
<feature type="region of interest" description="Disordered" evidence="8">
    <location>
        <begin position="819"/>
        <end position="849"/>
    </location>
</feature>
<evidence type="ECO:0000256" key="7">
    <source>
        <dbReference type="ARBA" id="ARBA00022840"/>
    </source>
</evidence>
<feature type="chain" id="PRO_5034176226" evidence="9">
    <location>
        <begin position="26"/>
        <end position="1028"/>
    </location>
</feature>
<dbReference type="InterPro" id="IPR014001">
    <property type="entry name" value="Helicase_ATP-bd"/>
</dbReference>
<evidence type="ECO:0000259" key="10">
    <source>
        <dbReference type="PROSITE" id="PS51192"/>
    </source>
</evidence>
<dbReference type="GO" id="GO:0016787">
    <property type="term" value="F:hydrolase activity"/>
    <property type="evidence" value="ECO:0007669"/>
    <property type="project" value="UniProtKB-KW"/>
</dbReference>
<organism evidence="12 13">
    <name type="scientific">Oncorhynchus kisutch</name>
    <name type="common">Coho salmon</name>
    <name type="synonym">Salmo kisutch</name>
    <dbReference type="NCBI Taxonomy" id="8019"/>
    <lineage>
        <taxon>Eukaryota</taxon>
        <taxon>Metazoa</taxon>
        <taxon>Chordata</taxon>
        <taxon>Craniata</taxon>
        <taxon>Vertebrata</taxon>
        <taxon>Euteleostomi</taxon>
        <taxon>Actinopterygii</taxon>
        <taxon>Neopterygii</taxon>
        <taxon>Teleostei</taxon>
        <taxon>Protacanthopterygii</taxon>
        <taxon>Salmoniformes</taxon>
        <taxon>Salmonidae</taxon>
        <taxon>Salmoninae</taxon>
        <taxon>Oncorhynchus</taxon>
    </lineage>
</organism>
<dbReference type="InterPro" id="IPR003615">
    <property type="entry name" value="HNH_nuc"/>
</dbReference>
<feature type="domain" description="Helicase C-terminal" evidence="11">
    <location>
        <begin position="354"/>
        <end position="514"/>
    </location>
</feature>
<dbReference type="CDD" id="cd00085">
    <property type="entry name" value="HNHc"/>
    <property type="match status" value="1"/>
</dbReference>
<dbReference type="SUPFAM" id="SSF90209">
    <property type="entry name" value="Ran binding protein zinc finger-like"/>
    <property type="match status" value="1"/>
</dbReference>
<dbReference type="CDD" id="cd18010">
    <property type="entry name" value="DEXHc_HARP_SMARCAL1"/>
    <property type="match status" value="1"/>
</dbReference>
<dbReference type="GO" id="GO:0008270">
    <property type="term" value="F:zinc ion binding"/>
    <property type="evidence" value="ECO:0007669"/>
    <property type="project" value="UniProtKB-KW"/>
</dbReference>
<dbReference type="Pfam" id="PF00176">
    <property type="entry name" value="SNF2-rel_dom"/>
    <property type="match status" value="1"/>
</dbReference>
<proteinExistence type="predicted"/>
<dbReference type="PANTHER" id="PTHR45766">
    <property type="entry name" value="DNA ANNEALING HELICASE AND ENDONUCLEASE ZRANB3 FAMILY MEMBER"/>
    <property type="match status" value="1"/>
</dbReference>
<dbReference type="PROSITE" id="PS51192">
    <property type="entry name" value="HELICASE_ATP_BIND_1"/>
    <property type="match status" value="1"/>
</dbReference>
<dbReference type="Gene3D" id="3.40.50.300">
    <property type="entry name" value="P-loop containing nucleotide triphosphate hydrolases"/>
    <property type="match status" value="1"/>
</dbReference>
<dbReference type="PROSITE" id="PS01358">
    <property type="entry name" value="ZF_RANBP2_1"/>
    <property type="match status" value="1"/>
</dbReference>
<reference evidence="12" key="2">
    <citation type="submission" date="2025-09" db="UniProtKB">
        <authorList>
            <consortium name="Ensembl"/>
        </authorList>
    </citation>
    <scope>IDENTIFICATION</scope>
</reference>
<evidence type="ECO:0000313" key="12">
    <source>
        <dbReference type="Ensembl" id="ENSOKIP00005091195.1"/>
    </source>
</evidence>
<evidence type="ECO:0000256" key="4">
    <source>
        <dbReference type="ARBA" id="ARBA00022801"/>
    </source>
</evidence>
<dbReference type="Proteomes" id="UP000694557">
    <property type="component" value="Unassembled WGS sequence"/>
</dbReference>
<evidence type="ECO:0000256" key="5">
    <source>
        <dbReference type="ARBA" id="ARBA00022806"/>
    </source>
</evidence>
<keyword evidence="7" id="KW-0067">ATP-binding</keyword>
<dbReference type="InterPro" id="IPR049730">
    <property type="entry name" value="SNF2/RAD54-like_C"/>
</dbReference>
<dbReference type="Gene3D" id="4.10.1060.10">
    <property type="entry name" value="Zinc finger, RanBP2-type"/>
    <property type="match status" value="1"/>
</dbReference>
<keyword evidence="4" id="KW-0378">Hydrolase</keyword>
<evidence type="ECO:0000256" key="9">
    <source>
        <dbReference type="SAM" id="SignalP"/>
    </source>
</evidence>
<evidence type="ECO:0000256" key="2">
    <source>
        <dbReference type="ARBA" id="ARBA00022741"/>
    </source>
</evidence>
<dbReference type="Pfam" id="PF00271">
    <property type="entry name" value="Helicase_C"/>
    <property type="match status" value="1"/>
</dbReference>
<keyword evidence="9" id="KW-0732">Signal</keyword>
<dbReference type="CDD" id="cd18793">
    <property type="entry name" value="SF2_C_SNF"/>
    <property type="match status" value="1"/>
</dbReference>
<dbReference type="FunFam" id="3.40.50.300:FF:000788">
    <property type="entry name" value="DNA annealing helicase and endonuclease ZRANB3"/>
    <property type="match status" value="1"/>
</dbReference>
<dbReference type="AlphaFoldDB" id="A0A8C7JQW1"/>
<keyword evidence="2" id="KW-0547">Nucleotide-binding</keyword>
<dbReference type="GO" id="GO:0031297">
    <property type="term" value="P:replication fork processing"/>
    <property type="evidence" value="ECO:0007669"/>
    <property type="project" value="TreeGrafter"/>
</dbReference>
<keyword evidence="1" id="KW-0479">Metal-binding</keyword>
<dbReference type="SMART" id="SM00547">
    <property type="entry name" value="ZnF_RBZ"/>
    <property type="match status" value="1"/>
</dbReference>
<dbReference type="Ensembl" id="ENSOKIT00005097445.1">
    <property type="protein sequence ID" value="ENSOKIP00005091195.1"/>
    <property type="gene ID" value="ENSOKIG00005039300.1"/>
</dbReference>
<dbReference type="SUPFAM" id="SSF52540">
    <property type="entry name" value="P-loop containing nucleoside triphosphate hydrolases"/>
    <property type="match status" value="2"/>
</dbReference>
<dbReference type="GO" id="GO:0004520">
    <property type="term" value="F:DNA endonuclease activity"/>
    <property type="evidence" value="ECO:0007669"/>
    <property type="project" value="TreeGrafter"/>
</dbReference>
<dbReference type="PANTHER" id="PTHR45766:SF3">
    <property type="entry name" value="DNA ANNEALING HELICASE AND ENDONUCLEASE ZRANB3"/>
    <property type="match status" value="1"/>
</dbReference>
<keyword evidence="3" id="KW-0863">Zinc-finger</keyword>
<dbReference type="Gene3D" id="1.10.30.50">
    <property type="match status" value="1"/>
</dbReference>
<dbReference type="GeneTree" id="ENSGT00940000158559"/>
<dbReference type="InterPro" id="IPR001876">
    <property type="entry name" value="Znf_RanBP2"/>
</dbReference>
<reference evidence="12" key="1">
    <citation type="submission" date="2025-08" db="UniProtKB">
        <authorList>
            <consortium name="Ensembl"/>
        </authorList>
    </citation>
    <scope>IDENTIFICATION</scope>
</reference>
<keyword evidence="6" id="KW-0862">Zinc</keyword>
<dbReference type="GO" id="GO:0003676">
    <property type="term" value="F:nucleic acid binding"/>
    <property type="evidence" value="ECO:0007669"/>
    <property type="project" value="InterPro"/>
</dbReference>
<gene>
    <name evidence="12" type="primary">ZRANB3</name>
    <name evidence="12" type="synonym">LOC116361898</name>
</gene>
<evidence type="ECO:0000256" key="3">
    <source>
        <dbReference type="ARBA" id="ARBA00022771"/>
    </source>
</evidence>
<keyword evidence="5" id="KW-0347">Helicase</keyword>
<dbReference type="FunFam" id="3.40.50.10810:FF:000024">
    <property type="entry name" value="DNA annealing helicase and endonuclease ZRANB3"/>
    <property type="match status" value="1"/>
</dbReference>
<dbReference type="Pfam" id="PF01844">
    <property type="entry name" value="HNH"/>
    <property type="match status" value="1"/>
</dbReference>
<sequence>MPKPVLVINCQPGLVFLLTVVFSRAMSEVKDRDCDPHNSHVDRRWDSQLSVLPDKLQQRLMPFQKEGVKFALSKNGRCMIADEMGLGKTVQAISVAYAYRQEWPLLIVVPSSLKYPWIEEMERWIPELNPGDINLVETKSDTLGISSSKVTVLGYGLLTTDARPLVEALTRQRFNVVVVDESHYLKSRNAARSKILVPLIQNAKRAILLTGTPALGRPEELFMQIEALYPRMFGTWSDYAKQYCNAHYRFFGNRRQWDSRGASHLEELHQRLSEIMIRRLKVQVLPQLPPKIRQRIPFDLPKDAAKEASGSLEEWERLMRTMGSGVSATDNPFTEVMGLVTRMYKQTAIAKAGAVKDYIKMLLETEKLKFLVFAHHLTMLQACTEAVIEAKASYIRIDGSVPSSERIHLVHRFQNDPETRVAVLSIQAAGQGLTFTAATHVVFAELYWNPGHVKQAEDRAHRIGQTASVHVHYLIAKGTFDTVMWGMLNRKETVTGSTLNGKKEYLKAELGDKDKWDFLNFAEAWTPSETTLAAGGVFEKDKQHDIRSFFSPDAGKEKKRKRTEVCLSPVTPSEKEGSIDVENSESDKEKNYNSQDPPDLQDLDFSPQVKRLRLPTSTLTPSATHSPRSHEWSCGACTYSNSILLLYCEVCESPLHRPSTGEYTHTHTHTHTHIHTHTHTHVGRRNIHQLKCVNVSYPLCLSLHQEDSPLHWNFIPLDIKLDSWEDLPEAFRRRENRTQILRFVQQWSTLTAMKQRLIRRSGLLFCSPVLVLDQLTSTQRKHSSTKRYLTKEDVSQASLSKAQCDGGTVRMMTDNPPSLSVSLSLSISPPRPSEVHPEPPVGAPEGPSEAEAGYLQVLDSEGRPLCLSCHKACGSTGGAWDTCFCSQTCQEEFQLRSSQAYMRARVLQTEQGVCQSCGLQAHQLYLKVRDAPPTHRKEMLENTGLAQLSLKQLNEMIRAPVEGQFWQVDHIRPVYSGGGQCSLDNLQTLCTVCHRTRTAQQAKDRSQVKKGLAASKVASDITRFFIKK</sequence>
<dbReference type="SMART" id="SM00487">
    <property type="entry name" value="DEXDc"/>
    <property type="match status" value="1"/>
</dbReference>
<dbReference type="InterPro" id="IPR002711">
    <property type="entry name" value="HNH"/>
</dbReference>
<feature type="compositionally biased region" description="Low complexity" evidence="8">
    <location>
        <begin position="819"/>
        <end position="828"/>
    </location>
</feature>
<dbReference type="SMART" id="SM00507">
    <property type="entry name" value="HNHc"/>
    <property type="match status" value="1"/>
</dbReference>
<dbReference type="InterPro" id="IPR001650">
    <property type="entry name" value="Helicase_C-like"/>
</dbReference>
<dbReference type="GO" id="GO:0043596">
    <property type="term" value="C:nuclear replication fork"/>
    <property type="evidence" value="ECO:0007669"/>
    <property type="project" value="TreeGrafter"/>
</dbReference>
<dbReference type="SMART" id="SM00490">
    <property type="entry name" value="HELICc"/>
    <property type="match status" value="1"/>
</dbReference>
<dbReference type="InterPro" id="IPR036443">
    <property type="entry name" value="Znf_RanBP2_sf"/>
</dbReference>
<dbReference type="PROSITE" id="PS51194">
    <property type="entry name" value="HELICASE_CTER"/>
    <property type="match status" value="1"/>
</dbReference>
<evidence type="ECO:0000259" key="11">
    <source>
        <dbReference type="PROSITE" id="PS51194"/>
    </source>
</evidence>
<dbReference type="InterPro" id="IPR000330">
    <property type="entry name" value="SNF2_N"/>
</dbReference>
<dbReference type="InterPro" id="IPR038718">
    <property type="entry name" value="SNF2-like_sf"/>
</dbReference>
<protein>
    <submittedName>
        <fullName evidence="12">Zinc finger RANBP2-type containing 3</fullName>
    </submittedName>
</protein>
<dbReference type="InterPro" id="IPR027417">
    <property type="entry name" value="P-loop_NTPase"/>
</dbReference>
<dbReference type="GO" id="GO:0004386">
    <property type="term" value="F:helicase activity"/>
    <property type="evidence" value="ECO:0007669"/>
    <property type="project" value="UniProtKB-KW"/>
</dbReference>
<evidence type="ECO:0000256" key="8">
    <source>
        <dbReference type="SAM" id="MobiDB-lite"/>
    </source>
</evidence>
<dbReference type="Gene3D" id="3.40.50.10810">
    <property type="entry name" value="Tandem AAA-ATPase domain"/>
    <property type="match status" value="1"/>
</dbReference>
<name>A0A8C7JQW1_ONCKI</name>
<feature type="region of interest" description="Disordered" evidence="8">
    <location>
        <begin position="560"/>
        <end position="604"/>
    </location>
</feature>
<dbReference type="GO" id="GO:0006281">
    <property type="term" value="P:DNA repair"/>
    <property type="evidence" value="ECO:0007669"/>
    <property type="project" value="TreeGrafter"/>
</dbReference>
<evidence type="ECO:0000256" key="6">
    <source>
        <dbReference type="ARBA" id="ARBA00022833"/>
    </source>
</evidence>
<accession>A0A8C7JQW1</accession>
<keyword evidence="13" id="KW-1185">Reference proteome</keyword>